<evidence type="ECO:0000313" key="3">
    <source>
        <dbReference type="EMBL" id="MFC4529228.1"/>
    </source>
</evidence>
<comment type="caution">
    <text evidence="3">The sequence shown here is derived from an EMBL/GenBank/DDBJ whole genome shotgun (WGS) entry which is preliminary data.</text>
</comment>
<dbReference type="Proteomes" id="UP001596004">
    <property type="component" value="Unassembled WGS sequence"/>
</dbReference>
<feature type="compositionally biased region" description="Polar residues" evidence="1">
    <location>
        <begin position="243"/>
        <end position="253"/>
    </location>
</feature>
<dbReference type="Pfam" id="PF13581">
    <property type="entry name" value="HATPase_c_2"/>
    <property type="match status" value="1"/>
</dbReference>
<keyword evidence="3" id="KW-0547">Nucleotide-binding</keyword>
<keyword evidence="4" id="KW-1185">Reference proteome</keyword>
<feature type="region of interest" description="Disordered" evidence="1">
    <location>
        <begin position="1"/>
        <end position="20"/>
    </location>
</feature>
<feature type="domain" description="Histidine kinase/HSP90-like ATPase" evidence="2">
    <location>
        <begin position="40"/>
        <end position="181"/>
    </location>
</feature>
<keyword evidence="3" id="KW-0067">ATP-binding</keyword>
<dbReference type="InterPro" id="IPR003594">
    <property type="entry name" value="HATPase_dom"/>
</dbReference>
<dbReference type="InterPro" id="IPR036890">
    <property type="entry name" value="HATPase_C_sf"/>
</dbReference>
<dbReference type="Gene3D" id="3.30.565.10">
    <property type="entry name" value="Histidine kinase-like ATPase, C-terminal domain"/>
    <property type="match status" value="1"/>
</dbReference>
<evidence type="ECO:0000256" key="1">
    <source>
        <dbReference type="SAM" id="MobiDB-lite"/>
    </source>
</evidence>
<evidence type="ECO:0000313" key="4">
    <source>
        <dbReference type="Proteomes" id="UP001596004"/>
    </source>
</evidence>
<gene>
    <name evidence="3" type="ORF">ACFO60_00515</name>
</gene>
<accession>A0ABV9C8D9</accession>
<protein>
    <submittedName>
        <fullName evidence="3">ATP-binding protein</fullName>
    </submittedName>
</protein>
<reference evidence="4" key="1">
    <citation type="journal article" date="2019" name="Int. J. Syst. Evol. Microbiol.">
        <title>The Global Catalogue of Microorganisms (GCM) 10K type strain sequencing project: providing services to taxonomists for standard genome sequencing and annotation.</title>
        <authorList>
            <consortium name="The Broad Institute Genomics Platform"/>
            <consortium name="The Broad Institute Genome Sequencing Center for Infectious Disease"/>
            <person name="Wu L."/>
            <person name="Ma J."/>
        </authorList>
    </citation>
    <scope>NUCLEOTIDE SEQUENCE [LARGE SCALE GENOMIC DNA]</scope>
    <source>
        <strain evidence="4">CGMCC 4.7132</strain>
    </source>
</reference>
<dbReference type="GO" id="GO:0005524">
    <property type="term" value="F:ATP binding"/>
    <property type="evidence" value="ECO:0007669"/>
    <property type="project" value="UniProtKB-KW"/>
</dbReference>
<sequence>MPSADSRGRAEILGSPETAPTDEDDLRILIRILPAGSASRRARAVVREALQNAGVGADAVGDMEIIAAELAANCEKHARPPYEMRVFSLGEVPIWCEIIDGDPDISAVSQVLDVLRAPQGWRQPDVVAPQEAAPEAAGTVSGEIVGAVPGEADGAVPEEAGECGLFTEGGRGLLLAHALSDGRCRAYSTRTVITGAPAKAVAFALPPFSDKGLAFPYLVEASFGYAAADDDGLDCRRPHDEMTNSSSRGEGST</sequence>
<feature type="compositionally biased region" description="Basic and acidic residues" evidence="1">
    <location>
        <begin position="1"/>
        <end position="10"/>
    </location>
</feature>
<organism evidence="3 4">
    <name type="scientific">Sphaerisporangium dianthi</name>
    <dbReference type="NCBI Taxonomy" id="1436120"/>
    <lineage>
        <taxon>Bacteria</taxon>
        <taxon>Bacillati</taxon>
        <taxon>Actinomycetota</taxon>
        <taxon>Actinomycetes</taxon>
        <taxon>Streptosporangiales</taxon>
        <taxon>Streptosporangiaceae</taxon>
        <taxon>Sphaerisporangium</taxon>
    </lineage>
</organism>
<proteinExistence type="predicted"/>
<dbReference type="EMBL" id="JBHSFP010000001">
    <property type="protein sequence ID" value="MFC4529228.1"/>
    <property type="molecule type" value="Genomic_DNA"/>
</dbReference>
<feature type="region of interest" description="Disordered" evidence="1">
    <location>
        <begin position="234"/>
        <end position="253"/>
    </location>
</feature>
<dbReference type="RefSeq" id="WP_380835598.1">
    <property type="nucleotide sequence ID" value="NZ_JBHSFP010000001.1"/>
</dbReference>
<name>A0ABV9C8D9_9ACTN</name>
<evidence type="ECO:0000259" key="2">
    <source>
        <dbReference type="Pfam" id="PF13581"/>
    </source>
</evidence>